<evidence type="ECO:0000313" key="2">
    <source>
        <dbReference type="Proteomes" id="UP000521017"/>
    </source>
</evidence>
<reference evidence="1 2" key="1">
    <citation type="submission" date="2020-08" db="EMBL/GenBank/DDBJ databases">
        <title>Genomic Encyclopedia of Type Strains, Phase IV (KMG-V): Genome sequencing to study the core and pangenomes of soil and plant-associated prokaryotes.</title>
        <authorList>
            <person name="Whitman W."/>
        </authorList>
    </citation>
    <scope>NUCLEOTIDE SEQUENCE [LARGE SCALE GENOMIC DNA]</scope>
    <source>
        <strain evidence="1 2">M2T3</strain>
    </source>
</reference>
<accession>A0A7X0J1C7</accession>
<organism evidence="1 2">
    <name type="scientific">Pedobacter cryoconitis</name>
    <dbReference type="NCBI Taxonomy" id="188932"/>
    <lineage>
        <taxon>Bacteria</taxon>
        <taxon>Pseudomonadati</taxon>
        <taxon>Bacteroidota</taxon>
        <taxon>Sphingobacteriia</taxon>
        <taxon>Sphingobacteriales</taxon>
        <taxon>Sphingobacteriaceae</taxon>
        <taxon>Pedobacter</taxon>
    </lineage>
</organism>
<name>A0A7X0J1C7_9SPHI</name>
<dbReference type="Proteomes" id="UP000521017">
    <property type="component" value="Unassembled WGS sequence"/>
</dbReference>
<evidence type="ECO:0000313" key="1">
    <source>
        <dbReference type="EMBL" id="MBB6499125.1"/>
    </source>
</evidence>
<proteinExistence type="predicted"/>
<dbReference type="AlphaFoldDB" id="A0A7X0J1C7"/>
<dbReference type="RefSeq" id="WP_184623869.1">
    <property type="nucleotide sequence ID" value="NZ_JACHCC010000003.1"/>
</dbReference>
<protein>
    <submittedName>
        <fullName evidence="1">Uncharacterized protein</fullName>
    </submittedName>
</protein>
<comment type="caution">
    <text evidence="1">The sequence shown here is derived from an EMBL/GenBank/DDBJ whole genome shotgun (WGS) entry which is preliminary data.</text>
</comment>
<dbReference type="EMBL" id="JACHCC010000003">
    <property type="protein sequence ID" value="MBB6499125.1"/>
    <property type="molecule type" value="Genomic_DNA"/>
</dbReference>
<sequence>MKDLILKNNEKKQANNTVRASVLKQVKREAADKPLQVAEKETGSSVPEVYDLLEAEDIAGSLTEARRYFESDRARVKESRFTEENTLMEEGFEDWFF</sequence>
<gene>
    <name evidence="1" type="ORF">HDF25_001266</name>
</gene>